<dbReference type="GO" id="GO:0005886">
    <property type="term" value="C:plasma membrane"/>
    <property type="evidence" value="ECO:0007669"/>
    <property type="project" value="UniProtKB-SubCell"/>
</dbReference>
<evidence type="ECO:0000313" key="2">
    <source>
        <dbReference type="EMBL" id="EHG29450.1"/>
    </source>
</evidence>
<proteinExistence type="inferred from homology"/>
<dbReference type="EMBL" id="ADLY01000021">
    <property type="protein sequence ID" value="EHG29450.1"/>
    <property type="molecule type" value="Genomic_DNA"/>
</dbReference>
<dbReference type="Pfam" id="PF00893">
    <property type="entry name" value="Multi_Drug_Res"/>
    <property type="match status" value="1"/>
</dbReference>
<dbReference type="GO" id="GO:0022857">
    <property type="term" value="F:transmembrane transporter activity"/>
    <property type="evidence" value="ECO:0007669"/>
    <property type="project" value="InterPro"/>
</dbReference>
<comment type="similarity">
    <text evidence="1">Belongs to the drug/metabolite transporter (DMT) superfamily. Small multidrug resistance (SMR) (TC 2.A.7.1) family.</text>
</comment>
<comment type="caution">
    <text evidence="2">The sequence shown here is derived from an EMBL/GenBank/DDBJ whole genome shotgun (WGS) entry which is preliminary data.</text>
</comment>
<name>A0AA87FGY4_9ENTE</name>
<evidence type="ECO:0000256" key="1">
    <source>
        <dbReference type="RuleBase" id="RU003942"/>
    </source>
</evidence>
<gene>
    <name evidence="2" type="ORF">HMPREF9478_01066</name>
</gene>
<evidence type="ECO:0008006" key="4">
    <source>
        <dbReference type="Google" id="ProtNLM"/>
    </source>
</evidence>
<reference evidence="2 3" key="1">
    <citation type="submission" date="2011-10" db="EMBL/GenBank/DDBJ databases">
        <title>The Genome Sequence of Enterococcus saccharolyticus 30_1.</title>
        <authorList>
            <consortium name="The Broad Institute Genome Sequencing Platform"/>
            <person name="Earl A."/>
            <person name="Ward D."/>
            <person name="Feldgarden M."/>
            <person name="Gevers D."/>
            <person name="Daigneault M."/>
            <person name="Strauss J."/>
            <person name="Allen-Vercoe E."/>
            <person name="Young S.K."/>
            <person name="Zeng Q."/>
            <person name="Gargeya S."/>
            <person name="Fitzgerald M."/>
            <person name="Haas B."/>
            <person name="Abouelleil A."/>
            <person name="Alvarado L."/>
            <person name="Arachchi H.M."/>
            <person name="Berlin A."/>
            <person name="Brown A."/>
            <person name="Chapman S.B."/>
            <person name="Chen Z."/>
            <person name="Dunbar C."/>
            <person name="Freedman E."/>
            <person name="Gearin G."/>
            <person name="Gellesch M."/>
            <person name="Goldberg J."/>
            <person name="Griggs A."/>
            <person name="Gujja S."/>
            <person name="Heiman D."/>
            <person name="Howarth C."/>
            <person name="Larson L."/>
            <person name="Lui A."/>
            <person name="MacDonald P.J.P."/>
            <person name="Montmayeur A."/>
            <person name="Murphy C."/>
            <person name="Neiman D."/>
            <person name="Pearson M."/>
            <person name="Priest M."/>
            <person name="Roberts A."/>
            <person name="Saif S."/>
            <person name="Shea T."/>
            <person name="Shenoy N."/>
            <person name="Sisk P."/>
            <person name="Stolte C."/>
            <person name="Sykes S."/>
            <person name="Wortman J."/>
            <person name="Nusbaum C."/>
            <person name="Birren B."/>
        </authorList>
    </citation>
    <scope>NUCLEOTIDE SEQUENCE [LARGE SCALE GENOMIC DNA]</scope>
    <source>
        <strain evidence="2 3">30_1</strain>
    </source>
</reference>
<protein>
    <recommendedName>
        <fullName evidence="4">QacE family quaternary ammonium compound efflux SMR transporter</fullName>
    </recommendedName>
</protein>
<dbReference type="AlphaFoldDB" id="A0AA87FGY4"/>
<evidence type="ECO:0000313" key="3">
    <source>
        <dbReference type="Proteomes" id="UP000004393"/>
    </source>
</evidence>
<keyword evidence="3" id="KW-1185">Reference proteome</keyword>
<sequence>MAWLELLLAGVLEVFWSTTMKWSEGFTKINFTIYTIIGMIA</sequence>
<organism evidence="2 3">
    <name type="scientific">Enterococcus saccharolyticus 30_1</name>
    <dbReference type="NCBI Taxonomy" id="742813"/>
    <lineage>
        <taxon>Bacteria</taxon>
        <taxon>Bacillati</taxon>
        <taxon>Bacillota</taxon>
        <taxon>Bacilli</taxon>
        <taxon>Lactobacillales</taxon>
        <taxon>Enterococcaceae</taxon>
        <taxon>Enterococcus</taxon>
    </lineage>
</organism>
<dbReference type="Gene3D" id="1.10.3730.20">
    <property type="match status" value="1"/>
</dbReference>
<keyword evidence="1" id="KW-0812">Transmembrane</keyword>
<dbReference type="Proteomes" id="UP000004393">
    <property type="component" value="Unassembled WGS sequence"/>
</dbReference>
<comment type="subcellular location">
    <subcellularLocation>
        <location evidence="1">Cell membrane</location>
        <topology evidence="1">Multi-pass membrane protein</topology>
    </subcellularLocation>
</comment>
<accession>A0AA87FGY4</accession>
<dbReference type="InterPro" id="IPR045324">
    <property type="entry name" value="Small_multidrug_res"/>
</dbReference>
<keyword evidence="1" id="KW-0472">Membrane</keyword>